<dbReference type="EMBL" id="CAXHTB010000019">
    <property type="protein sequence ID" value="CAL0326265.1"/>
    <property type="molecule type" value="Genomic_DNA"/>
</dbReference>
<organism evidence="1 2">
    <name type="scientific">Lupinus luteus</name>
    <name type="common">European yellow lupine</name>
    <dbReference type="NCBI Taxonomy" id="3873"/>
    <lineage>
        <taxon>Eukaryota</taxon>
        <taxon>Viridiplantae</taxon>
        <taxon>Streptophyta</taxon>
        <taxon>Embryophyta</taxon>
        <taxon>Tracheophyta</taxon>
        <taxon>Spermatophyta</taxon>
        <taxon>Magnoliopsida</taxon>
        <taxon>eudicotyledons</taxon>
        <taxon>Gunneridae</taxon>
        <taxon>Pentapetalae</taxon>
        <taxon>rosids</taxon>
        <taxon>fabids</taxon>
        <taxon>Fabales</taxon>
        <taxon>Fabaceae</taxon>
        <taxon>Papilionoideae</taxon>
        <taxon>50 kb inversion clade</taxon>
        <taxon>genistoids sensu lato</taxon>
        <taxon>core genistoids</taxon>
        <taxon>Genisteae</taxon>
        <taxon>Lupinus</taxon>
    </lineage>
</organism>
<comment type="caution">
    <text evidence="1">The sequence shown here is derived from an EMBL/GenBank/DDBJ whole genome shotgun (WGS) entry which is preliminary data.</text>
</comment>
<evidence type="ECO:0000313" key="2">
    <source>
        <dbReference type="Proteomes" id="UP001497480"/>
    </source>
</evidence>
<protein>
    <recommendedName>
        <fullName evidence="3">C2 domain-containing protein</fullName>
    </recommendedName>
</protein>
<proteinExistence type="predicted"/>
<gene>
    <name evidence="1" type="ORF">LLUT_LOCUS27325</name>
</gene>
<reference evidence="1 2" key="1">
    <citation type="submission" date="2024-03" db="EMBL/GenBank/DDBJ databases">
        <authorList>
            <person name="Martinez-Hernandez J."/>
        </authorList>
    </citation>
    <scope>NUCLEOTIDE SEQUENCE [LARGE SCALE GENOMIC DNA]</scope>
</reference>
<dbReference type="Proteomes" id="UP001497480">
    <property type="component" value="Unassembled WGS sequence"/>
</dbReference>
<name>A0AAV1XYU0_LUPLU</name>
<evidence type="ECO:0000313" key="1">
    <source>
        <dbReference type="EMBL" id="CAL0326265.1"/>
    </source>
</evidence>
<keyword evidence="2" id="KW-1185">Reference proteome</keyword>
<accession>A0AAV1XYU0</accession>
<sequence>MAMRSNEIFEIKVDKVGGENLTWNDKFLFHVTPDFLVSETSSTFRDHLIGTVRFLISNILGGDSVRVTPCFSAVQIRRSSGRFHDVMNIGAMLIDSSEIHVLKKRYQR</sequence>
<dbReference type="PANTHER" id="PTHR32246">
    <property type="entry name" value="INGRESSION PROTEIN FIC1"/>
    <property type="match status" value="1"/>
</dbReference>
<dbReference type="AlphaFoldDB" id="A0AAV1XYU0"/>
<evidence type="ECO:0008006" key="3">
    <source>
        <dbReference type="Google" id="ProtNLM"/>
    </source>
</evidence>
<dbReference type="PANTHER" id="PTHR32246:SF69">
    <property type="entry name" value="CALCIUM-DEPENDENT LIPID-BINDING (CALB DOMAIN) FAMILY PROTEIN"/>
    <property type="match status" value="1"/>
</dbReference>